<dbReference type="RefSeq" id="WP_111960113.1">
    <property type="nucleotide sequence ID" value="NZ_BJYI01000026.1"/>
</dbReference>
<reference evidence="1 2" key="1">
    <citation type="submission" date="2019-07" db="EMBL/GenBank/DDBJ databases">
        <title>Whole genome shotgun sequence of Chryseobacterium lathyri NBRC 105250.</title>
        <authorList>
            <person name="Hosoyama A."/>
            <person name="Uohara A."/>
            <person name="Ohji S."/>
            <person name="Ichikawa N."/>
        </authorList>
    </citation>
    <scope>NUCLEOTIDE SEQUENCE [LARGE SCALE GENOMIC DNA]</scope>
    <source>
        <strain evidence="1 2">NBRC 105250</strain>
    </source>
</reference>
<proteinExistence type="predicted"/>
<protein>
    <submittedName>
        <fullName evidence="1">Uncharacterized protein</fullName>
    </submittedName>
</protein>
<dbReference type="EMBL" id="BJYI01000026">
    <property type="protein sequence ID" value="GEN74078.1"/>
    <property type="molecule type" value="Genomic_DNA"/>
</dbReference>
<sequence>MTGLEKDVLQNDLCEGCECTGFVAMLTYALDATAKTVTITDTSTFGAGDDLNVVNAHVYDKDGNEKHGQITADAGNVVLDVSSLNLSSIDILATVISTQGCKADLGSYNIGSVALSGSLGNKNNQGLRD</sequence>
<evidence type="ECO:0000313" key="1">
    <source>
        <dbReference type="EMBL" id="GEN74078.1"/>
    </source>
</evidence>
<dbReference type="OrthoDB" id="1274836at2"/>
<dbReference type="AlphaFoldDB" id="A0A511YFV6"/>
<gene>
    <name evidence="1" type="ORF">CLA01_41500</name>
</gene>
<accession>A0A511YFV6</accession>
<comment type="caution">
    <text evidence="1">The sequence shown here is derived from an EMBL/GenBank/DDBJ whole genome shotgun (WGS) entry which is preliminary data.</text>
</comment>
<evidence type="ECO:0000313" key="2">
    <source>
        <dbReference type="Proteomes" id="UP000321150"/>
    </source>
</evidence>
<organism evidence="1 2">
    <name type="scientific">Chryseobacterium lathyri</name>
    <dbReference type="NCBI Taxonomy" id="395933"/>
    <lineage>
        <taxon>Bacteria</taxon>
        <taxon>Pseudomonadati</taxon>
        <taxon>Bacteroidota</taxon>
        <taxon>Flavobacteriia</taxon>
        <taxon>Flavobacteriales</taxon>
        <taxon>Weeksellaceae</taxon>
        <taxon>Chryseobacterium group</taxon>
        <taxon>Chryseobacterium</taxon>
    </lineage>
</organism>
<dbReference type="Proteomes" id="UP000321150">
    <property type="component" value="Unassembled WGS sequence"/>
</dbReference>
<name>A0A511YFV6_9FLAO</name>